<proteinExistence type="predicted"/>
<feature type="transmembrane region" description="Helical" evidence="1">
    <location>
        <begin position="151"/>
        <end position="169"/>
    </location>
</feature>
<feature type="transmembrane region" description="Helical" evidence="1">
    <location>
        <begin position="61"/>
        <end position="81"/>
    </location>
</feature>
<keyword evidence="1" id="KW-1133">Transmembrane helix</keyword>
<sequence>MTDVISDVVRSAVTNLCILSLLFSVAQPKYSKRFSLLALTALFLADAMLNIGFYRTGNYTAVVYGSVLLSVPVMFLFKLLFKETFAQWCFNVVTAMNVFAVVLVLSYWLSRPLPAPQYGNTVIRLLLFAAALFLCYRFLRPLYRQVMEQWKAYFLAAISILVCFFYVLVKDSNVEQALQENAGTLLVLCVMALCVYGSIFSSLKMISGKHALREENLRMKAEDDLLRSSANAMEHRLALMDEADRAASIRRHDQRHFDAALLELLQEGKSEEAMRLLQRHTSATPERAKTYCKNQAVNAIVGYYIAMAEDSDIRCDISLDIPADCEADSLELAMALSNLLENAIHANKQLPKEKRFLRCTATFAGQLLIGVENACLQDTALGENGLPIPTADGHGIGTKSVTAFVSRCSGEIGYKVDRGVFRVRIML</sequence>
<keyword evidence="1" id="KW-0812">Transmembrane</keyword>
<dbReference type="AlphaFoldDB" id="A0A369BG50"/>
<keyword evidence="4" id="KW-1185">Reference proteome</keyword>
<evidence type="ECO:0000313" key="3">
    <source>
        <dbReference type="EMBL" id="RCX19447.1"/>
    </source>
</evidence>
<gene>
    <name evidence="3" type="ORF">DFR58_103194</name>
</gene>
<dbReference type="Gene3D" id="3.30.565.10">
    <property type="entry name" value="Histidine kinase-like ATPase, C-terminal domain"/>
    <property type="match status" value="1"/>
</dbReference>
<dbReference type="SUPFAM" id="SSF55874">
    <property type="entry name" value="ATPase domain of HSP90 chaperone/DNA topoisomerase II/histidine kinase"/>
    <property type="match status" value="1"/>
</dbReference>
<reference evidence="3 4" key="1">
    <citation type="submission" date="2018-07" db="EMBL/GenBank/DDBJ databases">
        <title>Genomic Encyclopedia of Type Strains, Phase IV (KMG-IV): sequencing the most valuable type-strain genomes for metagenomic binning, comparative biology and taxonomic classification.</title>
        <authorList>
            <person name="Goeker M."/>
        </authorList>
    </citation>
    <scope>NUCLEOTIDE SEQUENCE [LARGE SCALE GENOMIC DNA]</scope>
    <source>
        <strain evidence="3 4">DSM 27016</strain>
    </source>
</reference>
<dbReference type="OrthoDB" id="9773869at2"/>
<name>A0A369BG50_9FIRM</name>
<dbReference type="InterPro" id="IPR036890">
    <property type="entry name" value="HATPase_C_sf"/>
</dbReference>
<organism evidence="3 4">
    <name type="scientific">Anaerobacterium chartisolvens</name>
    <dbReference type="NCBI Taxonomy" id="1297424"/>
    <lineage>
        <taxon>Bacteria</taxon>
        <taxon>Bacillati</taxon>
        <taxon>Bacillota</taxon>
        <taxon>Clostridia</taxon>
        <taxon>Eubacteriales</taxon>
        <taxon>Oscillospiraceae</taxon>
        <taxon>Anaerobacterium</taxon>
    </lineage>
</organism>
<evidence type="ECO:0000313" key="4">
    <source>
        <dbReference type="Proteomes" id="UP000253034"/>
    </source>
</evidence>
<dbReference type="Pfam" id="PF14501">
    <property type="entry name" value="HATPase_c_5"/>
    <property type="match status" value="1"/>
</dbReference>
<evidence type="ECO:0000259" key="2">
    <source>
        <dbReference type="Pfam" id="PF14501"/>
    </source>
</evidence>
<protein>
    <submittedName>
        <fullName evidence="3">GHKL domain-containing protein</fullName>
    </submittedName>
</protein>
<feature type="transmembrane region" description="Helical" evidence="1">
    <location>
        <begin position="121"/>
        <end position="139"/>
    </location>
</feature>
<keyword evidence="1" id="KW-0472">Membrane</keyword>
<dbReference type="EMBL" id="QPJT01000003">
    <property type="protein sequence ID" value="RCX19447.1"/>
    <property type="molecule type" value="Genomic_DNA"/>
</dbReference>
<dbReference type="Proteomes" id="UP000253034">
    <property type="component" value="Unassembled WGS sequence"/>
</dbReference>
<evidence type="ECO:0000256" key="1">
    <source>
        <dbReference type="SAM" id="Phobius"/>
    </source>
</evidence>
<dbReference type="InterPro" id="IPR032834">
    <property type="entry name" value="NatK-like_C"/>
</dbReference>
<accession>A0A369BG50</accession>
<feature type="transmembrane region" description="Helical" evidence="1">
    <location>
        <begin position="34"/>
        <end position="55"/>
    </location>
</feature>
<feature type="transmembrane region" description="Helical" evidence="1">
    <location>
        <begin position="88"/>
        <end position="109"/>
    </location>
</feature>
<comment type="caution">
    <text evidence="3">The sequence shown here is derived from an EMBL/GenBank/DDBJ whole genome shotgun (WGS) entry which is preliminary data.</text>
</comment>
<feature type="domain" description="Sensor histidine kinase NatK-like C-terminal" evidence="2">
    <location>
        <begin position="330"/>
        <end position="427"/>
    </location>
</feature>
<dbReference type="RefSeq" id="WP_114296506.1">
    <property type="nucleotide sequence ID" value="NZ_QPJT01000003.1"/>
</dbReference>
<feature type="transmembrane region" description="Helical" evidence="1">
    <location>
        <begin position="181"/>
        <end position="203"/>
    </location>
</feature>